<evidence type="ECO:0000256" key="1">
    <source>
        <dbReference type="ARBA" id="ARBA00022737"/>
    </source>
</evidence>
<dbReference type="EMBL" id="UYJE01004380">
    <property type="protein sequence ID" value="VDI27507.1"/>
    <property type="molecule type" value="Genomic_DNA"/>
</dbReference>
<keyword evidence="5" id="KW-1185">Reference proteome</keyword>
<dbReference type="GO" id="GO:0061630">
    <property type="term" value="F:ubiquitin protein ligase activity"/>
    <property type="evidence" value="ECO:0007669"/>
    <property type="project" value="TreeGrafter"/>
</dbReference>
<accession>A0A8B6DZJ1</accession>
<dbReference type="GO" id="GO:0008270">
    <property type="term" value="F:zinc ion binding"/>
    <property type="evidence" value="ECO:0007669"/>
    <property type="project" value="UniProtKB-KW"/>
</dbReference>
<dbReference type="InterPro" id="IPR001258">
    <property type="entry name" value="NHL_repeat"/>
</dbReference>
<evidence type="ECO:0000313" key="4">
    <source>
        <dbReference type="EMBL" id="VDI27507.1"/>
    </source>
</evidence>
<gene>
    <name evidence="4" type="ORF">MGAL_10B083466</name>
</gene>
<dbReference type="InterPro" id="IPR000315">
    <property type="entry name" value="Znf_B-box"/>
</dbReference>
<dbReference type="InterPro" id="IPR047153">
    <property type="entry name" value="TRIM45/56/19-like"/>
</dbReference>
<dbReference type="SUPFAM" id="SSF101898">
    <property type="entry name" value="NHL repeat"/>
    <property type="match status" value="1"/>
</dbReference>
<keyword evidence="2" id="KW-0862">Zinc</keyword>
<evidence type="ECO:0000313" key="5">
    <source>
        <dbReference type="Proteomes" id="UP000596742"/>
    </source>
</evidence>
<dbReference type="SMART" id="SM00336">
    <property type="entry name" value="BBOX"/>
    <property type="match status" value="1"/>
</dbReference>
<organism evidence="4 5">
    <name type="scientific">Mytilus galloprovincialis</name>
    <name type="common">Mediterranean mussel</name>
    <dbReference type="NCBI Taxonomy" id="29158"/>
    <lineage>
        <taxon>Eukaryota</taxon>
        <taxon>Metazoa</taxon>
        <taxon>Spiralia</taxon>
        <taxon>Lophotrochozoa</taxon>
        <taxon>Mollusca</taxon>
        <taxon>Bivalvia</taxon>
        <taxon>Autobranchia</taxon>
        <taxon>Pteriomorphia</taxon>
        <taxon>Mytilida</taxon>
        <taxon>Mytiloidea</taxon>
        <taxon>Mytilidae</taxon>
        <taxon>Mytilinae</taxon>
        <taxon>Mytilus</taxon>
    </lineage>
</organism>
<dbReference type="Gene3D" id="2.120.10.30">
    <property type="entry name" value="TolB, C-terminal domain"/>
    <property type="match status" value="1"/>
</dbReference>
<dbReference type="InterPro" id="IPR011042">
    <property type="entry name" value="6-blade_b-propeller_TolB-like"/>
</dbReference>
<proteinExistence type="predicted"/>
<dbReference type="PANTHER" id="PTHR25462">
    <property type="entry name" value="BONUS, ISOFORM C-RELATED"/>
    <property type="match status" value="1"/>
</dbReference>
<dbReference type="CDD" id="cd19776">
    <property type="entry name" value="Bbox2_TRIM25_C-IV"/>
    <property type="match status" value="1"/>
</dbReference>
<comment type="caution">
    <text evidence="4">The sequence shown here is derived from an EMBL/GenBank/DDBJ whole genome shotgun (WGS) entry which is preliminary data.</text>
</comment>
<dbReference type="Proteomes" id="UP000596742">
    <property type="component" value="Unassembled WGS sequence"/>
</dbReference>
<reference evidence="4" key="1">
    <citation type="submission" date="2018-11" db="EMBL/GenBank/DDBJ databases">
        <authorList>
            <person name="Alioto T."/>
            <person name="Alioto T."/>
        </authorList>
    </citation>
    <scope>NUCLEOTIDE SEQUENCE</scope>
</reference>
<dbReference type="PANTHER" id="PTHR25462:SF296">
    <property type="entry name" value="MEIOTIC P26, ISOFORM F"/>
    <property type="match status" value="1"/>
</dbReference>
<feature type="domain" description="B box-type" evidence="3">
    <location>
        <begin position="4"/>
        <end position="54"/>
    </location>
</feature>
<dbReference type="PROSITE" id="PS50119">
    <property type="entry name" value="ZF_BBOX"/>
    <property type="match status" value="1"/>
</dbReference>
<evidence type="ECO:0000256" key="2">
    <source>
        <dbReference type="PROSITE-ProRule" id="PRU00024"/>
    </source>
</evidence>
<keyword evidence="2" id="KW-0479">Metal-binding</keyword>
<sequence>MASPSKDFCTLCKKNNVSSDAVTWCTECEVFLCVECEKHHKRYKTSKDHKTILVENYHGLPSFIKGTINLCKIHDKKFELYCSVHSCACCVHCVTDKHQSCQTMEPLYKILKQIKLSAAVPLLEKDLKGMKENYEEIIEYLKNRILTNAKQKKQETEHVRSVRKSLDDYLNQLEQQLLKDIEIEESKLNSKIKTILHEIDKRAKQIGKLIYEFSNMTKYATELQTYVGLREIEKITSKGGNFIDNLKSDFDLNERNLRVETSPALNSILHDVKSFGKVSVETRPCNVLANAGRRDQAQYLVSTPTINEIKVTPLTILSVPKETKFRFIDCCILPCGDLIALGDTDSNSNLKMFKNDGSFVRTIVSLRDAPQSMCFIKDDTVAVTLYKAYKAVLVDVKKNEVGRCINFYDACYGVASDGDVLFTSMALTKRIIKVNLQDDSKQNLEGIDVYKISFFKGNIYGANFMSNIVNCYKLSGEMLWSFKHNDINEPVGIALDKHGFVYVACRKSNRIVVVSSDGKSCRTILNIDNGIVAPYAVTIDVTSGIMLVLGGSQRQDSLLFKL</sequence>
<keyword evidence="1" id="KW-0677">Repeat</keyword>
<dbReference type="Pfam" id="PF01436">
    <property type="entry name" value="NHL"/>
    <property type="match status" value="1"/>
</dbReference>
<name>A0A8B6DZJ1_MYTGA</name>
<dbReference type="AlphaFoldDB" id="A0A8B6DZJ1"/>
<dbReference type="Gene3D" id="3.30.160.60">
    <property type="entry name" value="Classic Zinc Finger"/>
    <property type="match status" value="1"/>
</dbReference>
<evidence type="ECO:0000259" key="3">
    <source>
        <dbReference type="PROSITE" id="PS50119"/>
    </source>
</evidence>
<protein>
    <recommendedName>
        <fullName evidence="3">B box-type domain-containing protein</fullName>
    </recommendedName>
</protein>
<keyword evidence="2" id="KW-0863">Zinc-finger</keyword>
<dbReference type="Pfam" id="PF22586">
    <property type="entry name" value="ANCHR-like_BBOX"/>
    <property type="match status" value="1"/>
</dbReference>